<dbReference type="AlphaFoldDB" id="Q0RWK2"/>
<gene>
    <name evidence="1" type="ordered locus">RHA1_ro10141</name>
</gene>
<protein>
    <submittedName>
        <fullName evidence="1">Possible transposase</fullName>
    </submittedName>
</protein>
<sequence>MIAKAAMIPDDVWTPAYDTDGRVRDGAWVAELIGMLGLSSWPAGMALIVREARPHPGAQRRFTGHEGLRLSGILTNSRRGQLPDLETAH</sequence>
<evidence type="ECO:0000313" key="1">
    <source>
        <dbReference type="EMBL" id="ABH00334.1"/>
    </source>
</evidence>
<organism evidence="1 2">
    <name type="scientific">Rhodococcus jostii (strain RHA1)</name>
    <dbReference type="NCBI Taxonomy" id="101510"/>
    <lineage>
        <taxon>Bacteria</taxon>
        <taxon>Bacillati</taxon>
        <taxon>Actinomycetota</taxon>
        <taxon>Actinomycetes</taxon>
        <taxon>Mycobacteriales</taxon>
        <taxon>Nocardiaceae</taxon>
        <taxon>Rhodococcus</taxon>
    </lineage>
</organism>
<dbReference type="KEGG" id="rha:RHA1_ro10141"/>
<evidence type="ECO:0000313" key="2">
    <source>
        <dbReference type="Proteomes" id="UP000008710"/>
    </source>
</evidence>
<dbReference type="Proteomes" id="UP000008710">
    <property type="component" value="Plasmid pRHL2"/>
</dbReference>
<geneLocation type="plasmid" evidence="1 2">
    <name>pRHL2</name>
</geneLocation>
<dbReference type="PATRIC" id="fig|101510.16.peg.8547"/>
<name>Q0RWK2_RHOJR</name>
<proteinExistence type="predicted"/>
<dbReference type="EMBL" id="CP000433">
    <property type="protein sequence ID" value="ABH00334.1"/>
    <property type="molecule type" value="Genomic_DNA"/>
</dbReference>
<accession>Q0RWK2</accession>
<dbReference type="HOGENOM" id="CLU_2452626_0_0_11"/>
<keyword evidence="1" id="KW-0614">Plasmid</keyword>
<reference evidence="2" key="1">
    <citation type="journal article" date="2006" name="Proc. Natl. Acad. Sci. U.S.A.">
        <title>The complete genome of Rhodococcus sp. RHA1 provides insights into a catabolic powerhouse.</title>
        <authorList>
            <person name="McLeod M.P."/>
            <person name="Warren R.L."/>
            <person name="Hsiao W.W.L."/>
            <person name="Araki N."/>
            <person name="Myhre M."/>
            <person name="Fernandes C."/>
            <person name="Miyazawa D."/>
            <person name="Wong W."/>
            <person name="Lillquist A.L."/>
            <person name="Wang D."/>
            <person name="Dosanjh M."/>
            <person name="Hara H."/>
            <person name="Petrescu A."/>
            <person name="Morin R.D."/>
            <person name="Yang G."/>
            <person name="Stott J.M."/>
            <person name="Schein J.E."/>
            <person name="Shin H."/>
            <person name="Smailus D."/>
            <person name="Siddiqui A.S."/>
            <person name="Marra M.A."/>
            <person name="Jones S.J.M."/>
            <person name="Holt R."/>
            <person name="Brinkman F.S.L."/>
            <person name="Miyauchi K."/>
            <person name="Fukuda M."/>
            <person name="Davies J.E."/>
            <person name="Mohn W.W."/>
            <person name="Eltis L.D."/>
        </authorList>
    </citation>
    <scope>NUCLEOTIDE SEQUENCE [LARGE SCALE GENOMIC DNA]</scope>
    <source>
        <strain evidence="2">RHA1</strain>
    </source>
</reference>